<dbReference type="Pfam" id="PF11553">
    <property type="entry name" value="DUF3231"/>
    <property type="match status" value="2"/>
</dbReference>
<proteinExistence type="predicted"/>
<comment type="caution">
    <text evidence="1">The sequence shown here is derived from an EMBL/GenBank/DDBJ whole genome shotgun (WGS) entry which is preliminary data.</text>
</comment>
<dbReference type="InterPro" id="IPR012347">
    <property type="entry name" value="Ferritin-like"/>
</dbReference>
<evidence type="ECO:0000313" key="2">
    <source>
        <dbReference type="Proteomes" id="UP000309676"/>
    </source>
</evidence>
<dbReference type="AlphaFoldDB" id="A0A5R9FZF4"/>
<name>A0A5R9FZF4_9BACL</name>
<reference evidence="1 2" key="1">
    <citation type="submission" date="2019-05" db="EMBL/GenBank/DDBJ databases">
        <authorList>
            <person name="Narsing Rao M.P."/>
            <person name="Li W.J."/>
        </authorList>
    </citation>
    <scope>NUCLEOTIDE SEQUENCE [LARGE SCALE GENOMIC DNA]</scope>
    <source>
        <strain evidence="1 2">SYSU_K30003</strain>
    </source>
</reference>
<accession>A0A5R9FZF4</accession>
<keyword evidence="2" id="KW-1185">Reference proteome</keyword>
<organism evidence="1 2">
    <name type="scientific">Paenibacillus antri</name>
    <dbReference type="NCBI Taxonomy" id="2582848"/>
    <lineage>
        <taxon>Bacteria</taxon>
        <taxon>Bacillati</taxon>
        <taxon>Bacillota</taxon>
        <taxon>Bacilli</taxon>
        <taxon>Bacillales</taxon>
        <taxon>Paenibacillaceae</taxon>
        <taxon>Paenibacillus</taxon>
    </lineage>
</organism>
<evidence type="ECO:0000313" key="1">
    <source>
        <dbReference type="EMBL" id="TLS49447.1"/>
    </source>
</evidence>
<dbReference type="Gene3D" id="1.20.1260.10">
    <property type="match status" value="2"/>
</dbReference>
<dbReference type="EMBL" id="VCIW01000021">
    <property type="protein sequence ID" value="TLS49447.1"/>
    <property type="molecule type" value="Genomic_DNA"/>
</dbReference>
<protein>
    <submittedName>
        <fullName evidence="1">DUF3231 family protein</fullName>
    </submittedName>
</protein>
<gene>
    <name evidence="1" type="ORF">FE782_25370</name>
</gene>
<dbReference type="OrthoDB" id="1675670at2"/>
<dbReference type="InterPro" id="IPR021617">
    <property type="entry name" value="DUF3231"/>
</dbReference>
<sequence>MRKSSTNRGFPLKTREPLTSAEMGKLWATYMGNSMELCVLRYYLKHVDDEDIKNILQKSYDLSEEFSNRCAEILKADNHPVPFGFSDQDVNVEAPRLFGDEFYLHYLKYVAKAGLSIYGIAVPLVTRPDMREFFTHVLNSTVNLMTEINGLLEAKSFLVRPPQIPVPTRPDYARKQSYLSGFIGPIRPLHALEIAHLHDNLENNATSRTVLVGFSQVAQTQEARDYFLRGGEIAGKHYKIFSEILSKEHLPSPPILNHLVTESTISPFSDKLMIFHKLDMFSMRIRSYANSMAVSPRHDLAATYGRLMLEVGKYAEDGARIMIDAGGLEQPPQAADREALVSH</sequence>
<dbReference type="Proteomes" id="UP000309676">
    <property type="component" value="Unassembled WGS sequence"/>
</dbReference>